<sequence length="238" mass="25988">MVATIEIISPDLLPTGIIIFILSCVLCSFLMFLLGHLLLHKPSIRSPASRAFQSVPNSYRTFTVLLSVLLLFSMVAVGVYDHYLETKSARVYGYTPDGMYITPSIFEEFFLRQTVEGPGYKNFGFLKAVGIVPWLMNFSGLLLIIALWIGSDDAARFPDTVESPVFPSPYTAASPNTPSVPTELSGMHIAVDSSASAIPIITREKDVTDQNVATKEEQLKADAQPESAVTPKDPALNV</sequence>
<evidence type="ECO:0000313" key="3">
    <source>
        <dbReference type="EMBL" id="KAJ2924823.1"/>
    </source>
</evidence>
<proteinExistence type="predicted"/>
<name>A0A9W8J2V0_9AGAR</name>
<feature type="transmembrane region" description="Helical" evidence="2">
    <location>
        <begin position="17"/>
        <end position="39"/>
    </location>
</feature>
<evidence type="ECO:0000313" key="4">
    <source>
        <dbReference type="Proteomes" id="UP001140091"/>
    </source>
</evidence>
<feature type="non-terminal residue" evidence="3">
    <location>
        <position position="1"/>
    </location>
</feature>
<feature type="transmembrane region" description="Helical" evidence="2">
    <location>
        <begin position="131"/>
        <end position="149"/>
    </location>
</feature>
<keyword evidence="2" id="KW-0812">Transmembrane</keyword>
<evidence type="ECO:0000256" key="2">
    <source>
        <dbReference type="SAM" id="Phobius"/>
    </source>
</evidence>
<evidence type="ECO:0000256" key="1">
    <source>
        <dbReference type="SAM" id="MobiDB-lite"/>
    </source>
</evidence>
<feature type="region of interest" description="Disordered" evidence="1">
    <location>
        <begin position="216"/>
        <end position="238"/>
    </location>
</feature>
<reference evidence="3" key="1">
    <citation type="submission" date="2022-06" db="EMBL/GenBank/DDBJ databases">
        <title>Genome Sequence of Candolleomyces eurysporus.</title>
        <authorList>
            <person name="Buettner E."/>
        </authorList>
    </citation>
    <scope>NUCLEOTIDE SEQUENCE</scope>
    <source>
        <strain evidence="3">VTCC 930004</strain>
    </source>
</reference>
<comment type="caution">
    <text evidence="3">The sequence shown here is derived from an EMBL/GenBank/DDBJ whole genome shotgun (WGS) entry which is preliminary data.</text>
</comment>
<keyword evidence="2" id="KW-1133">Transmembrane helix</keyword>
<feature type="transmembrane region" description="Helical" evidence="2">
    <location>
        <begin position="59"/>
        <end position="80"/>
    </location>
</feature>
<accession>A0A9W8J2V0</accession>
<dbReference type="AlphaFoldDB" id="A0A9W8J2V0"/>
<dbReference type="Proteomes" id="UP001140091">
    <property type="component" value="Unassembled WGS sequence"/>
</dbReference>
<gene>
    <name evidence="3" type="ORF">H1R20_g12254</name>
</gene>
<dbReference type="EMBL" id="JANBPK010001203">
    <property type="protein sequence ID" value="KAJ2924823.1"/>
    <property type="molecule type" value="Genomic_DNA"/>
</dbReference>
<protein>
    <submittedName>
        <fullName evidence="3">Uncharacterized protein</fullName>
    </submittedName>
</protein>
<organism evidence="3 4">
    <name type="scientific">Candolleomyces eurysporus</name>
    <dbReference type="NCBI Taxonomy" id="2828524"/>
    <lineage>
        <taxon>Eukaryota</taxon>
        <taxon>Fungi</taxon>
        <taxon>Dikarya</taxon>
        <taxon>Basidiomycota</taxon>
        <taxon>Agaricomycotina</taxon>
        <taxon>Agaricomycetes</taxon>
        <taxon>Agaricomycetidae</taxon>
        <taxon>Agaricales</taxon>
        <taxon>Agaricineae</taxon>
        <taxon>Psathyrellaceae</taxon>
        <taxon>Candolleomyces</taxon>
    </lineage>
</organism>
<keyword evidence="2" id="KW-0472">Membrane</keyword>
<keyword evidence="4" id="KW-1185">Reference proteome</keyword>